<dbReference type="InterPro" id="IPR021617">
    <property type="entry name" value="DUF3231"/>
</dbReference>
<name>A0A919X5Y9_9BACI</name>
<dbReference type="Pfam" id="PF11553">
    <property type="entry name" value="DUF3231"/>
    <property type="match status" value="2"/>
</dbReference>
<keyword evidence="2" id="KW-1185">Reference proteome</keyword>
<gene>
    <name evidence="1" type="ORF">J43TS3_02450</name>
</gene>
<organism evidence="1 2">
    <name type="scientific">Ornithinibacillus bavariensis</name>
    <dbReference type="NCBI Taxonomy" id="545502"/>
    <lineage>
        <taxon>Bacteria</taxon>
        <taxon>Bacillati</taxon>
        <taxon>Bacillota</taxon>
        <taxon>Bacilli</taxon>
        <taxon>Bacillales</taxon>
        <taxon>Bacillaceae</taxon>
        <taxon>Ornithinibacillus</taxon>
    </lineage>
</organism>
<evidence type="ECO:0000313" key="2">
    <source>
        <dbReference type="Proteomes" id="UP000676917"/>
    </source>
</evidence>
<proteinExistence type="predicted"/>
<sequence length="338" mass="38382">MNKHINLTSGEIASLWTVYMNDSMSLQVLSFMLKDLKDEEIKPVIQHAYDLSCSHIEKLTAIFKKENYATPNGFAEQDVNPNAPWLFTDVFCLTYVNFMAKIGSVTYGGLLSMSTRKDIRDYFTEVIHETTILYNTSLDIALEKGVNSRHPYISVPKETDFVDSKDYLSGLNPFQDKRPLNAIEISYLYMNIMTNSIGNKLCLAFAQTSPSKDIQEYILRCSDVAKKHVKIFTDILKEEDIEVPEVPDISISNSTTWTFSDKLNMFHISLMMQAGIGNYGTASAASQRSDLMLNYERLSLEVAKLAKSGADIMIQYNWLEQPPGIKLRKKLARDKEKS</sequence>
<dbReference type="InterPro" id="IPR012347">
    <property type="entry name" value="Ferritin-like"/>
</dbReference>
<dbReference type="RefSeq" id="WP_212919165.1">
    <property type="nucleotide sequence ID" value="NZ_BORP01000001.1"/>
</dbReference>
<evidence type="ECO:0008006" key="3">
    <source>
        <dbReference type="Google" id="ProtNLM"/>
    </source>
</evidence>
<evidence type="ECO:0000313" key="1">
    <source>
        <dbReference type="EMBL" id="GIO25634.1"/>
    </source>
</evidence>
<dbReference type="Gene3D" id="1.20.1260.10">
    <property type="match status" value="2"/>
</dbReference>
<reference evidence="1" key="1">
    <citation type="submission" date="2021-03" db="EMBL/GenBank/DDBJ databases">
        <title>Antimicrobial resistance genes in bacteria isolated from Japanese honey, and their potential for conferring macrolide and lincosamide resistance in the American foulbrood pathogen Paenibacillus larvae.</title>
        <authorList>
            <person name="Okamoto M."/>
            <person name="Kumagai M."/>
            <person name="Kanamori H."/>
            <person name="Takamatsu D."/>
        </authorList>
    </citation>
    <scope>NUCLEOTIDE SEQUENCE</scope>
    <source>
        <strain evidence="1">J43TS3</strain>
    </source>
</reference>
<comment type="caution">
    <text evidence="1">The sequence shown here is derived from an EMBL/GenBank/DDBJ whole genome shotgun (WGS) entry which is preliminary data.</text>
</comment>
<protein>
    <recommendedName>
        <fullName evidence="3">DUF3231 family protein</fullName>
    </recommendedName>
</protein>
<dbReference type="Proteomes" id="UP000676917">
    <property type="component" value="Unassembled WGS sequence"/>
</dbReference>
<dbReference type="AlphaFoldDB" id="A0A919X5Y9"/>
<dbReference type="EMBL" id="BORP01000001">
    <property type="protein sequence ID" value="GIO25634.1"/>
    <property type="molecule type" value="Genomic_DNA"/>
</dbReference>
<accession>A0A919X5Y9</accession>